<feature type="transmembrane region" description="Helical" evidence="1">
    <location>
        <begin position="12"/>
        <end position="29"/>
    </location>
</feature>
<dbReference type="EMBL" id="AQQW01000006">
    <property type="protein sequence ID" value="ETW12623.1"/>
    <property type="molecule type" value="Genomic_DNA"/>
</dbReference>
<evidence type="ECO:0000313" key="2">
    <source>
        <dbReference type="EMBL" id="ETW12623.1"/>
    </source>
</evidence>
<dbReference type="OrthoDB" id="7875234at2"/>
<dbReference type="Proteomes" id="UP000019063">
    <property type="component" value="Unassembled WGS sequence"/>
</dbReference>
<gene>
    <name evidence="2" type="ORF">ATO8_11414</name>
</gene>
<dbReference type="STRING" id="1379903.ATO8_11414"/>
<dbReference type="AlphaFoldDB" id="W4HJM5"/>
<keyword evidence="1" id="KW-0472">Membrane</keyword>
<name>W4HJM5_9RHOB</name>
<keyword evidence="1" id="KW-1133">Transmembrane helix</keyword>
<keyword evidence="3" id="KW-1185">Reference proteome</keyword>
<protein>
    <submittedName>
        <fullName evidence="2">Uncharacterized protein</fullName>
    </submittedName>
</protein>
<accession>W4HJM5</accession>
<comment type="caution">
    <text evidence="2">The sequence shown here is derived from an EMBL/GenBank/DDBJ whole genome shotgun (WGS) entry which is preliminary data.</text>
</comment>
<feature type="transmembrane region" description="Helical" evidence="1">
    <location>
        <begin position="35"/>
        <end position="57"/>
    </location>
</feature>
<organism evidence="2 3">
    <name type="scientific">Roseivivax marinus</name>
    <dbReference type="NCBI Taxonomy" id="1379903"/>
    <lineage>
        <taxon>Bacteria</taxon>
        <taxon>Pseudomonadati</taxon>
        <taxon>Pseudomonadota</taxon>
        <taxon>Alphaproteobacteria</taxon>
        <taxon>Rhodobacterales</taxon>
        <taxon>Roseobacteraceae</taxon>
        <taxon>Roseivivax</taxon>
    </lineage>
</organism>
<evidence type="ECO:0000313" key="3">
    <source>
        <dbReference type="Proteomes" id="UP000019063"/>
    </source>
</evidence>
<dbReference type="eggNOG" id="ENOG50312FC">
    <property type="taxonomic scope" value="Bacteria"/>
</dbReference>
<dbReference type="RefSeq" id="WP_043844636.1">
    <property type="nucleotide sequence ID" value="NZ_AQQW01000006.1"/>
</dbReference>
<proteinExistence type="predicted"/>
<evidence type="ECO:0000256" key="1">
    <source>
        <dbReference type="SAM" id="Phobius"/>
    </source>
</evidence>
<sequence length="67" mass="7188">MIAQETRSVRIFAMVTIGLLLAGVAMLSNPFIGHWALLLALGAVLTLVRAIVLAVRIDAPQQGHDRP</sequence>
<keyword evidence="1" id="KW-0812">Transmembrane</keyword>
<reference evidence="2 3" key="1">
    <citation type="journal article" date="2014" name="Antonie Van Leeuwenhoek">
        <title>Roseivivax atlanticus sp. nov., isolated from surface seawater of the Atlantic Ocean.</title>
        <authorList>
            <person name="Li G."/>
            <person name="Lai Q."/>
            <person name="Liu X."/>
            <person name="Sun F."/>
            <person name="Shao Z."/>
        </authorList>
    </citation>
    <scope>NUCLEOTIDE SEQUENCE [LARGE SCALE GENOMIC DNA]</scope>
    <source>
        <strain evidence="2 3">22II-s10s</strain>
    </source>
</reference>